<feature type="transmembrane region" description="Helical" evidence="6">
    <location>
        <begin position="63"/>
        <end position="83"/>
    </location>
</feature>
<dbReference type="Proteomes" id="UP000318693">
    <property type="component" value="Unassembled WGS sequence"/>
</dbReference>
<feature type="transmembrane region" description="Helical" evidence="6">
    <location>
        <begin position="121"/>
        <end position="137"/>
    </location>
</feature>
<evidence type="ECO:0000256" key="5">
    <source>
        <dbReference type="ARBA" id="ARBA00023136"/>
    </source>
</evidence>
<evidence type="ECO:0000256" key="3">
    <source>
        <dbReference type="ARBA" id="ARBA00022692"/>
    </source>
</evidence>
<dbReference type="Pfam" id="PF01810">
    <property type="entry name" value="LysE"/>
    <property type="match status" value="1"/>
</dbReference>
<dbReference type="PANTHER" id="PTHR30086">
    <property type="entry name" value="ARGININE EXPORTER PROTEIN ARGO"/>
    <property type="match status" value="1"/>
</dbReference>
<dbReference type="RefSeq" id="WP_143419948.1">
    <property type="nucleotide sequence ID" value="NZ_VJXR01000098.1"/>
</dbReference>
<evidence type="ECO:0000256" key="1">
    <source>
        <dbReference type="ARBA" id="ARBA00004651"/>
    </source>
</evidence>
<evidence type="ECO:0000256" key="6">
    <source>
        <dbReference type="SAM" id="Phobius"/>
    </source>
</evidence>
<keyword evidence="8" id="KW-1185">Reference proteome</keyword>
<comment type="subcellular location">
    <subcellularLocation>
        <location evidence="1">Cell membrane</location>
        <topology evidence="1">Multi-pass membrane protein</topology>
    </subcellularLocation>
</comment>
<dbReference type="PANTHER" id="PTHR30086:SF20">
    <property type="entry name" value="ARGININE EXPORTER PROTEIN ARGO-RELATED"/>
    <property type="match status" value="1"/>
</dbReference>
<evidence type="ECO:0000313" key="7">
    <source>
        <dbReference type="EMBL" id="TRW43171.1"/>
    </source>
</evidence>
<accession>A0A552WK85</accession>
<comment type="caution">
    <text evidence="7">The sequence shown here is derived from an EMBL/GenBank/DDBJ whole genome shotgun (WGS) entry which is preliminary data.</text>
</comment>
<feature type="transmembrane region" description="Helical" evidence="6">
    <location>
        <begin position="149"/>
        <end position="171"/>
    </location>
</feature>
<name>A0A552WK85_9MICO</name>
<feature type="transmembrane region" description="Helical" evidence="6">
    <location>
        <begin position="6"/>
        <end position="29"/>
    </location>
</feature>
<dbReference type="GO" id="GO:0015171">
    <property type="term" value="F:amino acid transmembrane transporter activity"/>
    <property type="evidence" value="ECO:0007669"/>
    <property type="project" value="TreeGrafter"/>
</dbReference>
<evidence type="ECO:0000313" key="8">
    <source>
        <dbReference type="Proteomes" id="UP000318693"/>
    </source>
</evidence>
<evidence type="ECO:0000256" key="2">
    <source>
        <dbReference type="ARBA" id="ARBA00022475"/>
    </source>
</evidence>
<protein>
    <submittedName>
        <fullName evidence="7">LysE family translocator</fullName>
    </submittedName>
</protein>
<keyword evidence="3 6" id="KW-0812">Transmembrane</keyword>
<dbReference type="InterPro" id="IPR001123">
    <property type="entry name" value="LeuE-type"/>
</dbReference>
<organism evidence="7 8">
    <name type="scientific">Georgenia yuyongxinii</name>
    <dbReference type="NCBI Taxonomy" id="2589797"/>
    <lineage>
        <taxon>Bacteria</taxon>
        <taxon>Bacillati</taxon>
        <taxon>Actinomycetota</taxon>
        <taxon>Actinomycetes</taxon>
        <taxon>Micrococcales</taxon>
        <taxon>Bogoriellaceae</taxon>
        <taxon>Georgenia</taxon>
    </lineage>
</organism>
<proteinExistence type="predicted"/>
<dbReference type="GO" id="GO:0005886">
    <property type="term" value="C:plasma membrane"/>
    <property type="evidence" value="ECO:0007669"/>
    <property type="project" value="UniProtKB-SubCell"/>
</dbReference>
<keyword evidence="5 6" id="KW-0472">Membrane</keyword>
<evidence type="ECO:0000256" key="4">
    <source>
        <dbReference type="ARBA" id="ARBA00022989"/>
    </source>
</evidence>
<keyword evidence="4 6" id="KW-1133">Transmembrane helix</keyword>
<dbReference type="AlphaFoldDB" id="A0A552WK85"/>
<feature type="transmembrane region" description="Helical" evidence="6">
    <location>
        <begin position="36"/>
        <end position="57"/>
    </location>
</feature>
<feature type="transmembrane region" description="Helical" evidence="6">
    <location>
        <begin position="183"/>
        <end position="202"/>
    </location>
</feature>
<keyword evidence="2" id="KW-1003">Cell membrane</keyword>
<dbReference type="EMBL" id="VJXR01000098">
    <property type="protein sequence ID" value="TRW43171.1"/>
    <property type="molecule type" value="Genomic_DNA"/>
</dbReference>
<sequence length="213" mass="21678">MEPAALAMFSGIAAAMVVVPGPDWVFVLAAGTRNRVVLPAVTGLMIGYALITTAVALGVGPVVAAQPAILTTLSIAGAGYLAYLGIGILRSARTAATAGAAAPGTPCWGAFIRRGIGVTALNPKALLLFLAILPQFARPSAPWPMPAQLAVLGAVFIAFAAVFYTMLGYLADRVFGPRPRLNAVISRVAGIAMLAVGALMLGEQAMHAWPGTA</sequence>
<gene>
    <name evidence="7" type="ORF">FJ693_18685</name>
</gene>
<reference evidence="7 8" key="1">
    <citation type="submission" date="2019-07" db="EMBL/GenBank/DDBJ databases">
        <title>Georgenia wutianyii sp. nov. and Georgenia *** sp. nov. isolated from plateau pika (Ochotona curzoniae) in the Qinghai-Tibet plateau of China.</title>
        <authorList>
            <person name="Tian Z."/>
        </authorList>
    </citation>
    <scope>NUCLEOTIDE SEQUENCE [LARGE SCALE GENOMIC DNA]</scope>
    <source>
        <strain evidence="7 8">Z446</strain>
    </source>
</reference>